<dbReference type="Proteomes" id="UP001153269">
    <property type="component" value="Unassembled WGS sequence"/>
</dbReference>
<comment type="caution">
    <text evidence="1">The sequence shown here is derived from an EMBL/GenBank/DDBJ whole genome shotgun (WGS) entry which is preliminary data.</text>
</comment>
<organism evidence="1 2">
    <name type="scientific">Pleuronectes platessa</name>
    <name type="common">European plaice</name>
    <dbReference type="NCBI Taxonomy" id="8262"/>
    <lineage>
        <taxon>Eukaryota</taxon>
        <taxon>Metazoa</taxon>
        <taxon>Chordata</taxon>
        <taxon>Craniata</taxon>
        <taxon>Vertebrata</taxon>
        <taxon>Euteleostomi</taxon>
        <taxon>Actinopterygii</taxon>
        <taxon>Neopterygii</taxon>
        <taxon>Teleostei</taxon>
        <taxon>Neoteleostei</taxon>
        <taxon>Acanthomorphata</taxon>
        <taxon>Carangaria</taxon>
        <taxon>Pleuronectiformes</taxon>
        <taxon>Pleuronectoidei</taxon>
        <taxon>Pleuronectidae</taxon>
        <taxon>Pleuronectes</taxon>
    </lineage>
</organism>
<gene>
    <name evidence="1" type="ORF">PLEPLA_LOCUS1636</name>
</gene>
<accession>A0A9N7TKY5</accession>
<evidence type="ECO:0000313" key="1">
    <source>
        <dbReference type="EMBL" id="CAB1413933.1"/>
    </source>
</evidence>
<proteinExistence type="predicted"/>
<keyword evidence="2" id="KW-1185">Reference proteome</keyword>
<evidence type="ECO:0000313" key="2">
    <source>
        <dbReference type="Proteomes" id="UP001153269"/>
    </source>
</evidence>
<protein>
    <submittedName>
        <fullName evidence="1">Uncharacterized protein</fullName>
    </submittedName>
</protein>
<dbReference type="EMBL" id="CADEAL010000078">
    <property type="protein sequence ID" value="CAB1413933.1"/>
    <property type="molecule type" value="Genomic_DNA"/>
</dbReference>
<reference evidence="1" key="1">
    <citation type="submission" date="2020-03" db="EMBL/GenBank/DDBJ databases">
        <authorList>
            <person name="Weist P."/>
        </authorList>
    </citation>
    <scope>NUCLEOTIDE SEQUENCE</scope>
</reference>
<dbReference type="AlphaFoldDB" id="A0A9N7TKY5"/>
<sequence length="109" mass="12214">MDPCFFLVGLWAMPTSYHSAEFLPRPLSHSMLCTEWRWQPMIRSAVFTTLCRALRSAAEQLPYQAVVQPERMSGPGQVILDEHTKEFEVGDSLHYSSVDVTGIVTPAAS</sequence>
<name>A0A9N7TKY5_PLEPL</name>